<sequence length="179" mass="20132">MKKLVVESLKINNVGQRVVILKQESGSMYLAIWIATAEADSIAIRLQKIDIPRPLTHDLLCNSISKLDGNIEKVIITDIKNDTFYAKIIVNQSGKIIQLDSRPSDAISIALQANVQIYCEDSVLEKAGFKKREINDDLSKDKTNKKNSKEINSRLPLGEKERKSLSVFESFIDTLDIDE</sequence>
<dbReference type="SUPFAM" id="SSF103256">
    <property type="entry name" value="Hypothetical protein TM0160"/>
    <property type="match status" value="1"/>
</dbReference>
<evidence type="ECO:0000259" key="1">
    <source>
        <dbReference type="PROSITE" id="PS51658"/>
    </source>
</evidence>
<gene>
    <name evidence="2" type="ORF">METZ01_LOCUS378489</name>
</gene>
<dbReference type="PROSITE" id="PS51658">
    <property type="entry name" value="BFN"/>
    <property type="match status" value="1"/>
</dbReference>
<dbReference type="EMBL" id="UINC01139219">
    <property type="protein sequence ID" value="SVD25635.1"/>
    <property type="molecule type" value="Genomic_DNA"/>
</dbReference>
<proteinExistence type="predicted"/>
<organism evidence="2">
    <name type="scientific">marine metagenome</name>
    <dbReference type="NCBI Taxonomy" id="408172"/>
    <lineage>
        <taxon>unclassified sequences</taxon>
        <taxon>metagenomes</taxon>
        <taxon>ecological metagenomes</taxon>
    </lineage>
</organism>
<dbReference type="InterPro" id="IPR036104">
    <property type="entry name" value="BFN_sf"/>
</dbReference>
<feature type="domain" description="BFN" evidence="1">
    <location>
        <begin position="1"/>
        <end position="131"/>
    </location>
</feature>
<protein>
    <recommendedName>
        <fullName evidence="1">BFN domain-containing protein</fullName>
    </recommendedName>
</protein>
<name>A0A382TVA1_9ZZZZ</name>
<dbReference type="Gene3D" id="3.10.690.10">
    <property type="entry name" value="Bifunctional nuclease domain"/>
    <property type="match status" value="1"/>
</dbReference>
<dbReference type="InterPro" id="IPR003729">
    <property type="entry name" value="Bi_nuclease_dom"/>
</dbReference>
<reference evidence="2" key="1">
    <citation type="submission" date="2018-05" db="EMBL/GenBank/DDBJ databases">
        <authorList>
            <person name="Lanie J.A."/>
            <person name="Ng W.-L."/>
            <person name="Kazmierczak K.M."/>
            <person name="Andrzejewski T.M."/>
            <person name="Davidsen T.M."/>
            <person name="Wayne K.J."/>
            <person name="Tettelin H."/>
            <person name="Glass J.I."/>
            <person name="Rusch D."/>
            <person name="Podicherti R."/>
            <person name="Tsui H.-C.T."/>
            <person name="Winkler M.E."/>
        </authorList>
    </citation>
    <scope>NUCLEOTIDE SEQUENCE</scope>
</reference>
<dbReference type="GO" id="GO:0004518">
    <property type="term" value="F:nuclease activity"/>
    <property type="evidence" value="ECO:0007669"/>
    <property type="project" value="InterPro"/>
</dbReference>
<dbReference type="PANTHER" id="PTHR15160">
    <property type="entry name" value="VON HIPPEL-LINDAU PROTEIN"/>
    <property type="match status" value="1"/>
</dbReference>
<dbReference type="PANTHER" id="PTHR15160:SF1">
    <property type="entry name" value="VON HIPPEL-LINDAU DISEASE TUMOR SUPPRESSOR"/>
    <property type="match status" value="1"/>
</dbReference>
<dbReference type="AlphaFoldDB" id="A0A382TVA1"/>
<evidence type="ECO:0000313" key="2">
    <source>
        <dbReference type="EMBL" id="SVD25635.1"/>
    </source>
</evidence>
<dbReference type="Pfam" id="PF02577">
    <property type="entry name" value="BFN_dom"/>
    <property type="match status" value="1"/>
</dbReference>
<accession>A0A382TVA1</accession>